<evidence type="ECO:0000313" key="3">
    <source>
        <dbReference type="Proteomes" id="UP000076630"/>
    </source>
</evidence>
<dbReference type="InterPro" id="IPR029058">
    <property type="entry name" value="AB_hydrolase_fold"/>
</dbReference>
<comment type="caution">
    <text evidence="2">The sequence shown here is derived from an EMBL/GenBank/DDBJ whole genome shotgun (WGS) entry which is preliminary data.</text>
</comment>
<evidence type="ECO:0000313" key="2">
    <source>
        <dbReference type="EMBL" id="KZE82260.1"/>
    </source>
</evidence>
<dbReference type="Pfam" id="PF00561">
    <property type="entry name" value="Abhydrolase_1"/>
    <property type="match status" value="1"/>
</dbReference>
<evidence type="ECO:0000259" key="1">
    <source>
        <dbReference type="Pfam" id="PF00561"/>
    </source>
</evidence>
<keyword evidence="3" id="KW-1185">Reference proteome</keyword>
<reference evidence="2 3" key="1">
    <citation type="submission" date="2016-01" db="EMBL/GenBank/DDBJ databases">
        <title>Whole genome sequencing of Myroides marinus L41.</title>
        <authorList>
            <person name="Hong K.W."/>
        </authorList>
    </citation>
    <scope>NUCLEOTIDE SEQUENCE [LARGE SCALE GENOMIC DNA]</scope>
    <source>
        <strain evidence="2 3">L41</strain>
    </source>
</reference>
<gene>
    <name evidence="2" type="ORF">AV926_07320</name>
</gene>
<proteinExistence type="predicted"/>
<protein>
    <recommendedName>
        <fullName evidence="1">AB hydrolase-1 domain-containing protein</fullName>
    </recommendedName>
</protein>
<sequence length="277" mass="31884">MIKGIGLLINVLSLFSLTKARDIAYKLFSTPRTGKIKKNQVPLFLSQSKRSSFAFNDLEIQCYQWNSERTDLPLVMLFHGWESNANRWEQMIDYLGDGYQYICVDSMGLGLSDGKNLSVIDYSRLIDYSLSTYQPNYVVSHSLSSFALLYQLAQRSYPFIEKVVLMGCLDRFQVVIDNYVGMLGYRTTLVKSLNAFLESLIHMSLSDYVSNQFIQKASNDVLIIHDRSDVVVELKECMTFHNIAKEKGIEVFYTDDLGHSMQDPIVFQKVLNYFKEK</sequence>
<feature type="domain" description="AB hydrolase-1" evidence="1">
    <location>
        <begin position="73"/>
        <end position="168"/>
    </location>
</feature>
<dbReference type="Proteomes" id="UP000076630">
    <property type="component" value="Unassembled WGS sequence"/>
</dbReference>
<dbReference type="SUPFAM" id="SSF53474">
    <property type="entry name" value="alpha/beta-Hydrolases"/>
    <property type="match status" value="1"/>
</dbReference>
<dbReference type="RefSeq" id="WP_038987082.1">
    <property type="nucleotide sequence ID" value="NZ_JACAJT010000001.1"/>
</dbReference>
<dbReference type="AlphaFoldDB" id="A0A163ZQS2"/>
<organism evidence="2 3">
    <name type="scientific">Myroides marinus</name>
    <dbReference type="NCBI Taxonomy" id="703342"/>
    <lineage>
        <taxon>Bacteria</taxon>
        <taxon>Pseudomonadati</taxon>
        <taxon>Bacteroidota</taxon>
        <taxon>Flavobacteriia</taxon>
        <taxon>Flavobacteriales</taxon>
        <taxon>Flavobacteriaceae</taxon>
        <taxon>Myroides</taxon>
    </lineage>
</organism>
<accession>A0A163ZQS2</accession>
<dbReference type="Gene3D" id="3.40.50.1820">
    <property type="entry name" value="alpha/beta hydrolase"/>
    <property type="match status" value="1"/>
</dbReference>
<dbReference type="EMBL" id="LQNU01000047">
    <property type="protein sequence ID" value="KZE82260.1"/>
    <property type="molecule type" value="Genomic_DNA"/>
</dbReference>
<dbReference type="InterPro" id="IPR000073">
    <property type="entry name" value="AB_hydrolase_1"/>
</dbReference>
<name>A0A163ZQS2_9FLAO</name>
<dbReference type="OrthoDB" id="9785847at2"/>